<dbReference type="InterPro" id="IPR050278">
    <property type="entry name" value="Serine_Prot_S9B/DPPIV"/>
</dbReference>
<keyword evidence="21" id="KW-0472">Membrane</keyword>
<dbReference type="FunFam" id="2.140.10.30:FF:000001">
    <property type="entry name" value="Dipeptidyl peptidase 4"/>
    <property type="match status" value="1"/>
</dbReference>
<feature type="domain" description="Peptidase S9 prolyl oligopeptidase catalytic" evidence="27">
    <location>
        <begin position="513"/>
        <end position="715"/>
    </location>
</feature>
<dbReference type="SUPFAM" id="SSF53474">
    <property type="entry name" value="alpha/beta-Hydrolases"/>
    <property type="match status" value="1"/>
</dbReference>
<evidence type="ECO:0000256" key="24">
    <source>
        <dbReference type="ARBA" id="ARBA00023273"/>
    </source>
</evidence>
<keyword evidence="13" id="KW-0645">Protease</keyword>
<protein>
    <recommendedName>
        <fullName evidence="9">Dipeptidyl peptidase 4</fullName>
        <ecNumber evidence="8">3.4.14.5</ecNumber>
    </recommendedName>
    <alternativeName>
        <fullName evidence="25">Dipeptidyl peptidase IV</fullName>
    </alternativeName>
    <alternativeName>
        <fullName evidence="26">T-cell activation antigen CD26</fullName>
    </alternativeName>
</protein>
<evidence type="ECO:0000256" key="16">
    <source>
        <dbReference type="ARBA" id="ARBA00022825"/>
    </source>
</evidence>
<evidence type="ECO:0000256" key="8">
    <source>
        <dbReference type="ARBA" id="ARBA00012062"/>
    </source>
</evidence>
<evidence type="ECO:0000256" key="5">
    <source>
        <dbReference type="ARBA" id="ARBA00004613"/>
    </source>
</evidence>
<evidence type="ECO:0000256" key="13">
    <source>
        <dbReference type="ARBA" id="ARBA00022670"/>
    </source>
</evidence>
<feature type="domain" description="Dipeptidylpeptidase IV N-terminal" evidence="28">
    <location>
        <begin position="78"/>
        <end position="430"/>
    </location>
</feature>
<evidence type="ECO:0000256" key="26">
    <source>
        <dbReference type="ARBA" id="ARBA00031284"/>
    </source>
</evidence>
<keyword evidence="10" id="KW-0031">Aminopeptidase</keyword>
<dbReference type="Ensembl" id="ENSUMAT00000019269.1">
    <property type="protein sequence ID" value="ENSUMAP00000016300.1"/>
    <property type="gene ID" value="ENSUMAG00000009096.1"/>
</dbReference>
<evidence type="ECO:0000256" key="14">
    <source>
        <dbReference type="ARBA" id="ARBA00022692"/>
    </source>
</evidence>
<dbReference type="GO" id="GO:0007155">
    <property type="term" value="P:cell adhesion"/>
    <property type="evidence" value="ECO:0007669"/>
    <property type="project" value="UniProtKB-KW"/>
</dbReference>
<dbReference type="AlphaFoldDB" id="A0A452U6B6"/>
<evidence type="ECO:0000256" key="17">
    <source>
        <dbReference type="ARBA" id="ARBA00022889"/>
    </source>
</evidence>
<proteinExistence type="inferred from homology"/>
<dbReference type="PANTHER" id="PTHR11731:SF128">
    <property type="entry name" value="DIPEPTIDYL PEPTIDASE 4"/>
    <property type="match status" value="1"/>
</dbReference>
<keyword evidence="23" id="KW-0325">Glycoprotein</keyword>
<evidence type="ECO:0000256" key="11">
    <source>
        <dbReference type="ARBA" id="ARBA00022475"/>
    </source>
</evidence>
<evidence type="ECO:0000313" key="29">
    <source>
        <dbReference type="Ensembl" id="ENSUMAP00000016300"/>
    </source>
</evidence>
<sequence>MRSPCLKGPLITYTLTDYLKNTFRLKFYSLRWISDQEYLYKQENNILLFNAEYGNSSIFLENSTFEEFEHSINDYSVSPDGQFILFEYNYVKQWRHSYTASYAIYDLANRRLITEEKIPNNTQWITWSPEGHKLAYVWNNDVYVKNEPNSSSQRITWTGKENVISNGITDWVYEEEIFSAYSALWWSPKGTFLAYAQFNDTEVPLIEYSFYSDESLQYPKTVRIPYPKAGAVNPTVKFFVVKTDNLNPNTNSTSVEIPPPDAISIGDYYLCDVTWVNEERISLQWLRRIQNYSVMDICDYDNFTNSWRKTVAQEHTEMSTTGWVGRFRPSEPHFTSDGKSFYKIISDQDGYKHICLFQIDKQGCTFITKGAWEVIGIEALTSDYLIQLSDHTKVTCLSCELNPERCQYYSVSFSEEAKYYQLRCSGPGLPLYTLHSSSDDKELRVLEDNSALDKMLQEVQMPSKKLDFIILNETKFWYQMILPPHFDTSKKYPLLIEVYAGPCSQKADAIFRLNWATYLASTENIIVASFDGRGSGYQGDKIMHAVNRRLGTFEVEDQIEAARQFSKMGFVDDKRIAIWGWSYGGYVTSMVLGSGSGVFKCGIAVAPVSRWEYYDSVYTERYMGLPTPEDNLDYYKNSTVMSRAENFKQVEYLLIHGTADDNVHFQQSAQISKALVDAGVDFQAMWYTDEDHGIASSTAHQHIYTHMSHFIKQCFSLP</sequence>
<evidence type="ECO:0000256" key="18">
    <source>
        <dbReference type="ARBA" id="ARBA00022949"/>
    </source>
</evidence>
<dbReference type="GO" id="GO:0006508">
    <property type="term" value="P:proteolysis"/>
    <property type="evidence" value="ECO:0007669"/>
    <property type="project" value="UniProtKB-KW"/>
</dbReference>
<keyword evidence="18" id="KW-0965">Cell junction</keyword>
<keyword evidence="20" id="KW-1133">Transmembrane helix</keyword>
<gene>
    <name evidence="29" type="primary">DPP4</name>
</gene>
<dbReference type="PROSITE" id="PS00708">
    <property type="entry name" value="PRO_ENDOPEP_SER"/>
    <property type="match status" value="1"/>
</dbReference>
<evidence type="ECO:0000256" key="23">
    <source>
        <dbReference type="ARBA" id="ARBA00023180"/>
    </source>
</evidence>
<keyword evidence="22" id="KW-1015">Disulfide bond</keyword>
<evidence type="ECO:0000256" key="2">
    <source>
        <dbReference type="ARBA" id="ARBA00004285"/>
    </source>
</evidence>
<keyword evidence="16" id="KW-0720">Serine protease</keyword>
<dbReference type="FunFam" id="3.40.50.1820:FF:000003">
    <property type="entry name" value="Dipeptidyl peptidase 4"/>
    <property type="match status" value="1"/>
</dbReference>
<dbReference type="Gene3D" id="3.40.50.1820">
    <property type="entry name" value="alpha/beta hydrolase"/>
    <property type="match status" value="1"/>
</dbReference>
<dbReference type="GO" id="GO:0008239">
    <property type="term" value="F:dipeptidyl-peptidase activity"/>
    <property type="evidence" value="ECO:0007669"/>
    <property type="project" value="UniProtKB-EC"/>
</dbReference>
<evidence type="ECO:0000256" key="19">
    <source>
        <dbReference type="ARBA" id="ARBA00022968"/>
    </source>
</evidence>
<keyword evidence="24" id="KW-0966">Cell projection</keyword>
<evidence type="ECO:0000256" key="9">
    <source>
        <dbReference type="ARBA" id="ARBA00014711"/>
    </source>
</evidence>
<reference evidence="29" key="1">
    <citation type="submission" date="2019-03" db="UniProtKB">
        <authorList>
            <consortium name="Ensembl"/>
        </authorList>
    </citation>
    <scope>IDENTIFICATION</scope>
</reference>
<evidence type="ECO:0000256" key="1">
    <source>
        <dbReference type="ARBA" id="ARBA00001257"/>
    </source>
</evidence>
<evidence type="ECO:0000256" key="20">
    <source>
        <dbReference type="ARBA" id="ARBA00022989"/>
    </source>
</evidence>
<dbReference type="GO" id="GO:0004177">
    <property type="term" value="F:aminopeptidase activity"/>
    <property type="evidence" value="ECO:0007669"/>
    <property type="project" value="UniProtKB-KW"/>
</dbReference>
<keyword evidence="15" id="KW-0378">Hydrolase</keyword>
<evidence type="ECO:0000256" key="4">
    <source>
        <dbReference type="ARBA" id="ARBA00004485"/>
    </source>
</evidence>
<dbReference type="SUPFAM" id="SSF82171">
    <property type="entry name" value="DPP6 N-terminal domain-like"/>
    <property type="match status" value="1"/>
</dbReference>
<dbReference type="GO" id="GO:0045121">
    <property type="term" value="C:membrane raft"/>
    <property type="evidence" value="ECO:0007669"/>
    <property type="project" value="UniProtKB-SubCell"/>
</dbReference>
<dbReference type="GO" id="GO:0016324">
    <property type="term" value="C:apical plasma membrane"/>
    <property type="evidence" value="ECO:0007669"/>
    <property type="project" value="UniProtKB-SubCell"/>
</dbReference>
<evidence type="ECO:0000256" key="22">
    <source>
        <dbReference type="ARBA" id="ARBA00023157"/>
    </source>
</evidence>
<evidence type="ECO:0000256" key="21">
    <source>
        <dbReference type="ARBA" id="ARBA00023136"/>
    </source>
</evidence>
<keyword evidence="12" id="KW-0964">Secreted</keyword>
<dbReference type="EC" id="3.4.14.5" evidence="8"/>
<dbReference type="InterPro" id="IPR001375">
    <property type="entry name" value="Peptidase_S9_cat"/>
</dbReference>
<organism evidence="29">
    <name type="scientific">Ursus maritimus</name>
    <name type="common">Polar bear</name>
    <name type="synonym">Thalarctos maritimus</name>
    <dbReference type="NCBI Taxonomy" id="29073"/>
    <lineage>
        <taxon>Eukaryota</taxon>
        <taxon>Metazoa</taxon>
        <taxon>Chordata</taxon>
        <taxon>Craniata</taxon>
        <taxon>Vertebrata</taxon>
        <taxon>Euteleostomi</taxon>
        <taxon>Mammalia</taxon>
        <taxon>Eutheria</taxon>
        <taxon>Laurasiatheria</taxon>
        <taxon>Carnivora</taxon>
        <taxon>Caniformia</taxon>
        <taxon>Ursidae</taxon>
        <taxon>Ursus</taxon>
    </lineage>
</organism>
<dbReference type="PANTHER" id="PTHR11731">
    <property type="entry name" value="PROTEASE FAMILY S9B,C DIPEPTIDYL-PEPTIDASE IV-RELATED"/>
    <property type="match status" value="1"/>
</dbReference>
<evidence type="ECO:0000256" key="3">
    <source>
        <dbReference type="ARBA" id="ARBA00004341"/>
    </source>
</evidence>
<dbReference type="Gene3D" id="2.140.10.30">
    <property type="entry name" value="Dipeptidylpeptidase IV, N-terminal domain"/>
    <property type="match status" value="1"/>
</dbReference>
<dbReference type="GO" id="GO:0004252">
    <property type="term" value="F:serine-type endopeptidase activity"/>
    <property type="evidence" value="ECO:0007669"/>
    <property type="project" value="InterPro"/>
</dbReference>
<dbReference type="GO" id="GO:0005576">
    <property type="term" value="C:extracellular region"/>
    <property type="evidence" value="ECO:0007669"/>
    <property type="project" value="UniProtKB-SubCell"/>
</dbReference>
<keyword evidence="17" id="KW-0130">Cell adhesion</keyword>
<dbReference type="InterPro" id="IPR029058">
    <property type="entry name" value="AB_hydrolase_fold"/>
</dbReference>
<dbReference type="GO" id="GO:0031258">
    <property type="term" value="C:lamellipodium membrane"/>
    <property type="evidence" value="ECO:0007669"/>
    <property type="project" value="UniProtKB-SubCell"/>
</dbReference>
<dbReference type="GeneTree" id="ENSGT00940000161291"/>
<dbReference type="InterPro" id="IPR002469">
    <property type="entry name" value="Peptidase_S9B_N"/>
</dbReference>
<evidence type="ECO:0000256" key="7">
    <source>
        <dbReference type="ARBA" id="ARBA00010036"/>
    </source>
</evidence>
<comment type="catalytic activity">
    <reaction evidence="1">
        <text>Release of an N-terminal dipeptide, Xaa-Yaa-|-Zaa-, from a polypeptide, preferentially when Yaa is Pro, provided Zaa is neither Pro nor hydroxyproline.</text>
        <dbReference type="EC" id="3.4.14.5"/>
    </reaction>
</comment>
<dbReference type="Pfam" id="PF00930">
    <property type="entry name" value="DPPIV_N"/>
    <property type="match status" value="1"/>
</dbReference>
<name>A0A452U6B6_URSMA</name>
<evidence type="ECO:0000256" key="10">
    <source>
        <dbReference type="ARBA" id="ARBA00022438"/>
    </source>
</evidence>
<dbReference type="InterPro" id="IPR002471">
    <property type="entry name" value="Pept_S9_AS"/>
</dbReference>
<evidence type="ECO:0000256" key="12">
    <source>
        <dbReference type="ARBA" id="ARBA00022525"/>
    </source>
</evidence>
<evidence type="ECO:0000256" key="15">
    <source>
        <dbReference type="ARBA" id="ARBA00022801"/>
    </source>
</evidence>
<evidence type="ECO:0000259" key="27">
    <source>
        <dbReference type="Pfam" id="PF00326"/>
    </source>
</evidence>
<evidence type="ECO:0000256" key="25">
    <source>
        <dbReference type="ARBA" id="ARBA00030567"/>
    </source>
</evidence>
<comment type="similarity">
    <text evidence="7">Belongs to the peptidase S9B family. DPPIV subfamily.</text>
</comment>
<accession>A0A452U6B6</accession>
<keyword evidence="19" id="KW-0735">Signal-anchor</keyword>
<dbReference type="Pfam" id="PF00326">
    <property type="entry name" value="Peptidase_S9"/>
    <property type="match status" value="1"/>
</dbReference>
<keyword evidence="11" id="KW-1003">Cell membrane</keyword>
<comment type="subcellular location">
    <subcellularLocation>
        <location evidence="6">Apical cell membrane</location>
        <topology evidence="6">Single-pass type II membrane protein</topology>
    </subcellularLocation>
    <subcellularLocation>
        <location evidence="3">Cell projection</location>
        <location evidence="3">Invadopodium membrane</location>
        <topology evidence="3">Single-pass type II membrane protein</topology>
    </subcellularLocation>
    <subcellularLocation>
        <location evidence="4">Cell projection</location>
        <location evidence="4">Lamellipodium membrane</location>
        <topology evidence="4">Single-pass type II membrane protein</topology>
    </subcellularLocation>
    <subcellularLocation>
        <location evidence="2">Membrane raft</location>
    </subcellularLocation>
    <subcellularLocation>
        <location evidence="5">Secreted</location>
    </subcellularLocation>
</comment>
<evidence type="ECO:0000256" key="6">
    <source>
        <dbReference type="ARBA" id="ARBA00004655"/>
    </source>
</evidence>
<evidence type="ECO:0000259" key="28">
    <source>
        <dbReference type="Pfam" id="PF00930"/>
    </source>
</evidence>
<keyword evidence="14" id="KW-0812">Transmembrane</keyword>